<dbReference type="EMBL" id="CADCVG010000110">
    <property type="protein sequence ID" value="CAA9462045.1"/>
    <property type="molecule type" value="Genomic_DNA"/>
</dbReference>
<dbReference type="PROSITE" id="PS00455">
    <property type="entry name" value="AMP_BINDING"/>
    <property type="match status" value="1"/>
</dbReference>
<dbReference type="GO" id="GO:0004467">
    <property type="term" value="F:long-chain fatty acid-CoA ligase activity"/>
    <property type="evidence" value="ECO:0007669"/>
    <property type="project" value="UniProtKB-EC"/>
</dbReference>
<sequence length="499" mass="55127">MTLNLAVLLEESAKERPEKPALILKDRVLDYAGLRDAAKKFANALASMGVKCGDKVAIMVPNLPEFVVAYYGILNAGASVVPLNVLLRGPEVAYHLDDSDAVALVAWEGVLEEARKGFEGTEGCENLVIVEEPNGEGAPEGAHGFEGLLSDHPAEFDMAQTMPDDTAVVIYTSGTTGQPKGAELSHFNLFFNAVYKADKLLKLREDDVGMAILPLFHIFGQTTVMNASIYKGNSIVMVPRFEPEAALRAIQDFGVTAFVGVPTMYQYLLRHPNAEDYDTSSLRLGISGGASMPVEVMKAVEERFGLVILEGYGLSETSPGTCFNRSVEERKVGSIGLHFWGIEVKVFDENDREVPCGERGELVVRGHNVMKGYYKRPEATAEAMRNGWFHTGYIVKMDEDGYFYIVDRVKDMIIRGGYNVYPREVEEALYEELGEEVTAIVAMKEGESATEEGMISFAKDRVAAYKYPRRVVFMEELPKNATSKILKRELPRIGDETRA</sequence>
<dbReference type="Pfam" id="PF00501">
    <property type="entry name" value="AMP-binding"/>
    <property type="match status" value="1"/>
</dbReference>
<dbReference type="InterPro" id="IPR020845">
    <property type="entry name" value="AMP-binding_CS"/>
</dbReference>
<accession>A0A6J4R248</accession>
<proteinExistence type="inferred from homology"/>
<feature type="domain" description="AMP-binding enzyme C-terminal" evidence="4">
    <location>
        <begin position="432"/>
        <end position="484"/>
    </location>
</feature>
<dbReference type="InterPro" id="IPR042099">
    <property type="entry name" value="ANL_N_sf"/>
</dbReference>
<gene>
    <name evidence="5" type="ORF">AVDCRST_MAG14-2609</name>
</gene>
<dbReference type="Pfam" id="PF13193">
    <property type="entry name" value="AMP-binding_C"/>
    <property type="match status" value="1"/>
</dbReference>
<dbReference type="PANTHER" id="PTHR43201">
    <property type="entry name" value="ACYL-COA SYNTHETASE"/>
    <property type="match status" value="1"/>
</dbReference>
<evidence type="ECO:0000256" key="2">
    <source>
        <dbReference type="ARBA" id="ARBA00022598"/>
    </source>
</evidence>
<dbReference type="CDD" id="cd05936">
    <property type="entry name" value="FC-FACS_FadD_like"/>
    <property type="match status" value="1"/>
</dbReference>
<reference evidence="5" key="1">
    <citation type="submission" date="2020-02" db="EMBL/GenBank/DDBJ databases">
        <authorList>
            <person name="Meier V. D."/>
        </authorList>
    </citation>
    <scope>NUCLEOTIDE SEQUENCE</scope>
    <source>
        <strain evidence="5">AVDCRST_MAG14</strain>
    </source>
</reference>
<keyword evidence="2 5" id="KW-0436">Ligase</keyword>
<dbReference type="Gene3D" id="3.40.50.12780">
    <property type="entry name" value="N-terminal domain of ligase-like"/>
    <property type="match status" value="1"/>
</dbReference>
<feature type="domain" description="AMP-dependent synthetase/ligase" evidence="3">
    <location>
        <begin position="9"/>
        <end position="374"/>
    </location>
</feature>
<dbReference type="InterPro" id="IPR025110">
    <property type="entry name" value="AMP-bd_C"/>
</dbReference>
<evidence type="ECO:0000313" key="5">
    <source>
        <dbReference type="EMBL" id="CAA9462045.1"/>
    </source>
</evidence>
<dbReference type="InterPro" id="IPR045851">
    <property type="entry name" value="AMP-bd_C_sf"/>
</dbReference>
<dbReference type="SUPFAM" id="SSF56801">
    <property type="entry name" value="Acetyl-CoA synthetase-like"/>
    <property type="match status" value="1"/>
</dbReference>
<evidence type="ECO:0000256" key="1">
    <source>
        <dbReference type="ARBA" id="ARBA00006432"/>
    </source>
</evidence>
<dbReference type="GO" id="GO:0031956">
    <property type="term" value="F:medium-chain fatty acid-CoA ligase activity"/>
    <property type="evidence" value="ECO:0007669"/>
    <property type="project" value="TreeGrafter"/>
</dbReference>
<dbReference type="InterPro" id="IPR000873">
    <property type="entry name" value="AMP-dep_synth/lig_dom"/>
</dbReference>
<name>A0A6J4R248_9ACTN</name>
<evidence type="ECO:0000259" key="4">
    <source>
        <dbReference type="Pfam" id="PF13193"/>
    </source>
</evidence>
<dbReference type="EC" id="6.2.1.3" evidence="5"/>
<dbReference type="PANTHER" id="PTHR43201:SF5">
    <property type="entry name" value="MEDIUM-CHAIN ACYL-COA LIGASE ACSF2, MITOCHONDRIAL"/>
    <property type="match status" value="1"/>
</dbReference>
<organism evidence="5">
    <name type="scientific">uncultured Rubrobacteraceae bacterium</name>
    <dbReference type="NCBI Taxonomy" id="349277"/>
    <lineage>
        <taxon>Bacteria</taxon>
        <taxon>Bacillati</taxon>
        <taxon>Actinomycetota</taxon>
        <taxon>Rubrobacteria</taxon>
        <taxon>Rubrobacterales</taxon>
        <taxon>Rubrobacteraceae</taxon>
        <taxon>environmental samples</taxon>
    </lineage>
</organism>
<evidence type="ECO:0000259" key="3">
    <source>
        <dbReference type="Pfam" id="PF00501"/>
    </source>
</evidence>
<dbReference type="AlphaFoldDB" id="A0A6J4R248"/>
<comment type="similarity">
    <text evidence="1">Belongs to the ATP-dependent AMP-binding enzyme family.</text>
</comment>
<dbReference type="Gene3D" id="3.30.300.30">
    <property type="match status" value="1"/>
</dbReference>
<protein>
    <submittedName>
        <fullName evidence="5">Long-chain-fatty-acid--CoA ligase</fullName>
        <ecNumber evidence="5">6.2.1.3</ecNumber>
    </submittedName>
</protein>